<dbReference type="InterPro" id="IPR051455">
    <property type="entry name" value="Bact_solute-bind_prot3"/>
</dbReference>
<evidence type="ECO:0000313" key="5">
    <source>
        <dbReference type="EMBL" id="TVU92497.1"/>
    </source>
</evidence>
<dbReference type="GO" id="GO:0006865">
    <property type="term" value="P:amino acid transport"/>
    <property type="evidence" value="ECO:0007669"/>
    <property type="project" value="TreeGrafter"/>
</dbReference>
<dbReference type="GO" id="GO:0030288">
    <property type="term" value="C:outer membrane-bounded periplasmic space"/>
    <property type="evidence" value="ECO:0007669"/>
    <property type="project" value="TreeGrafter"/>
</dbReference>
<comment type="caution">
    <text evidence="5">The sequence shown here is derived from an EMBL/GenBank/DDBJ whole genome shotgun (WGS) entry which is preliminary data.</text>
</comment>
<organism evidence="5 6">
    <name type="scientific">Vreelandella titanicae</name>
    <dbReference type="NCBI Taxonomy" id="664683"/>
    <lineage>
        <taxon>Bacteria</taxon>
        <taxon>Pseudomonadati</taxon>
        <taxon>Pseudomonadota</taxon>
        <taxon>Gammaproteobacteria</taxon>
        <taxon>Oceanospirillales</taxon>
        <taxon>Halomonadaceae</taxon>
        <taxon>Vreelandella</taxon>
    </lineage>
</organism>
<comment type="similarity">
    <text evidence="1">Belongs to the bacterial solute-binding protein 3 family.</text>
</comment>
<dbReference type="PANTHER" id="PTHR30085:SF2">
    <property type="entry name" value="GLUTAMATE_ASPARTATE IMPORT SOLUTE-BINDING PROTEIN"/>
    <property type="match status" value="1"/>
</dbReference>
<sequence>MMLAGVNAHATTVIDTLERIEKTGTLRVGYGDTAPFSYEDQQGNVVGYSIDICQRLAQRLATQLRLPSLDIVYVPRTPSNRVQLLNSGDIDIECNASTNTQERRQSAQFALSHFFVSVRYVALKTSDFTTLEDLAGRSVSVARGTVNVSQINQVNRERQLNLSVVPVETLQEAFDLVADGRVAAFAMDDILLSTMIAESDHPDAYALSEEAISKTEPLGFMVRLGDNDFAEHVNGALKEIYTSSEMPLIYQRWFQQPLPGKGITLNVAMSDALAEHFIAPHNVPLD</sequence>
<gene>
    <name evidence="5" type="ORF">FQP89_01145</name>
</gene>
<feature type="domain" description="Solute-binding protein family 3/N-terminal" evidence="4">
    <location>
        <begin position="25"/>
        <end position="257"/>
    </location>
</feature>
<accession>A0A558JFU8</accession>
<dbReference type="SUPFAM" id="SSF53850">
    <property type="entry name" value="Periplasmic binding protein-like II"/>
    <property type="match status" value="1"/>
</dbReference>
<evidence type="ECO:0000313" key="6">
    <source>
        <dbReference type="Proteomes" id="UP000317288"/>
    </source>
</evidence>
<keyword evidence="2" id="KW-0813">Transport</keyword>
<evidence type="ECO:0000256" key="1">
    <source>
        <dbReference type="ARBA" id="ARBA00010333"/>
    </source>
</evidence>
<keyword evidence="3" id="KW-0732">Signal</keyword>
<evidence type="ECO:0000256" key="3">
    <source>
        <dbReference type="ARBA" id="ARBA00022729"/>
    </source>
</evidence>
<dbReference type="Pfam" id="PF00497">
    <property type="entry name" value="SBP_bac_3"/>
    <property type="match status" value="1"/>
</dbReference>
<dbReference type="PANTHER" id="PTHR30085">
    <property type="entry name" value="AMINO ACID ABC TRANSPORTER PERMEASE"/>
    <property type="match status" value="1"/>
</dbReference>
<dbReference type="Gene3D" id="3.40.190.10">
    <property type="entry name" value="Periplasmic binding protein-like II"/>
    <property type="match status" value="2"/>
</dbReference>
<dbReference type="EMBL" id="VNFE01000001">
    <property type="protein sequence ID" value="TVU92497.1"/>
    <property type="molecule type" value="Genomic_DNA"/>
</dbReference>
<reference evidence="5 6" key="1">
    <citation type="submission" date="2019-07" db="EMBL/GenBank/DDBJ databases">
        <title>Diversity of Bacteria from Kongsfjorden, Arctic.</title>
        <authorList>
            <person name="Yu Y."/>
        </authorList>
    </citation>
    <scope>NUCLEOTIDE SEQUENCE [LARGE SCALE GENOMIC DNA]</scope>
    <source>
        <strain evidence="5 6">SM1922</strain>
    </source>
</reference>
<dbReference type="SMART" id="SM00062">
    <property type="entry name" value="PBPb"/>
    <property type="match status" value="1"/>
</dbReference>
<dbReference type="InterPro" id="IPR001638">
    <property type="entry name" value="Solute-binding_3/MltF_N"/>
</dbReference>
<dbReference type="CDD" id="cd13688">
    <property type="entry name" value="PBP2_GltI_DEBP"/>
    <property type="match status" value="1"/>
</dbReference>
<protein>
    <submittedName>
        <fullName evidence="5">Amino acid ABC transporter substrate-binding protein</fullName>
    </submittedName>
</protein>
<name>A0A558JFU8_9GAMM</name>
<dbReference type="AlphaFoldDB" id="A0A558JFU8"/>
<proteinExistence type="inferred from homology"/>
<evidence type="ECO:0000259" key="4">
    <source>
        <dbReference type="SMART" id="SM00062"/>
    </source>
</evidence>
<dbReference type="GO" id="GO:0005576">
    <property type="term" value="C:extracellular region"/>
    <property type="evidence" value="ECO:0007669"/>
    <property type="project" value="TreeGrafter"/>
</dbReference>
<evidence type="ECO:0000256" key="2">
    <source>
        <dbReference type="ARBA" id="ARBA00022448"/>
    </source>
</evidence>
<dbReference type="Proteomes" id="UP000317288">
    <property type="component" value="Unassembled WGS sequence"/>
</dbReference>